<protein>
    <submittedName>
        <fullName evidence="1">Uncharacterized protein</fullName>
    </submittedName>
</protein>
<reference evidence="1" key="2">
    <citation type="submission" date="2015-02" db="UniProtKB">
        <authorList>
            <consortium name="EnsemblMetazoa"/>
        </authorList>
    </citation>
    <scope>IDENTIFICATION</scope>
</reference>
<dbReference type="EnsemblMetazoa" id="SMAR015377-RA">
    <property type="protein sequence ID" value="SMAR015377-PA"/>
    <property type="gene ID" value="SMAR015377"/>
</dbReference>
<reference evidence="2" key="1">
    <citation type="submission" date="2011-05" db="EMBL/GenBank/DDBJ databases">
        <authorList>
            <person name="Richards S.R."/>
            <person name="Qu J."/>
            <person name="Jiang H."/>
            <person name="Jhangiani S.N."/>
            <person name="Agravi P."/>
            <person name="Goodspeed R."/>
            <person name="Gross S."/>
            <person name="Mandapat C."/>
            <person name="Jackson L."/>
            <person name="Mathew T."/>
            <person name="Pu L."/>
            <person name="Thornton R."/>
            <person name="Saada N."/>
            <person name="Wilczek-Boney K.B."/>
            <person name="Lee S."/>
            <person name="Kovar C."/>
            <person name="Wu Y."/>
            <person name="Scherer S.E."/>
            <person name="Worley K.C."/>
            <person name="Muzny D.M."/>
            <person name="Gibbs R."/>
        </authorList>
    </citation>
    <scope>NUCLEOTIDE SEQUENCE</scope>
    <source>
        <strain evidence="2">Brora</strain>
    </source>
</reference>
<evidence type="ECO:0000313" key="1">
    <source>
        <dbReference type="EnsemblMetazoa" id="SMAR015377-PA"/>
    </source>
</evidence>
<proteinExistence type="predicted"/>
<organism evidence="1 2">
    <name type="scientific">Strigamia maritima</name>
    <name type="common">European centipede</name>
    <name type="synonym">Geophilus maritimus</name>
    <dbReference type="NCBI Taxonomy" id="126957"/>
    <lineage>
        <taxon>Eukaryota</taxon>
        <taxon>Metazoa</taxon>
        <taxon>Ecdysozoa</taxon>
        <taxon>Arthropoda</taxon>
        <taxon>Myriapoda</taxon>
        <taxon>Chilopoda</taxon>
        <taxon>Pleurostigmophora</taxon>
        <taxon>Geophilomorpha</taxon>
        <taxon>Linotaeniidae</taxon>
        <taxon>Strigamia</taxon>
    </lineage>
</organism>
<keyword evidence="2" id="KW-1185">Reference proteome</keyword>
<dbReference type="Proteomes" id="UP000014500">
    <property type="component" value="Unassembled WGS sequence"/>
</dbReference>
<dbReference type="EMBL" id="JH430315">
    <property type="status" value="NOT_ANNOTATED_CDS"/>
    <property type="molecule type" value="Genomic_DNA"/>
</dbReference>
<sequence>MNICHAGMLSLGAKDFNHCPVGSDTNEITLDTFTTEADFALNNLYAAYQTPKPESLISILTDKLLNLEAECEEIDEFECGSESDVE</sequence>
<dbReference type="AlphaFoldDB" id="T1JNE8"/>
<name>T1JNE8_STRMM</name>
<evidence type="ECO:0000313" key="2">
    <source>
        <dbReference type="Proteomes" id="UP000014500"/>
    </source>
</evidence>
<accession>T1JNE8</accession>
<dbReference type="HOGENOM" id="CLU_2500771_0_0_1"/>